<feature type="binding site" evidence="3">
    <location>
        <begin position="44"/>
        <end position="46"/>
    </location>
    <ligand>
        <name>substrate</name>
    </ligand>
</feature>
<comment type="function">
    <text evidence="3">Catalyzes the interconversion of methylthioribose-1-phosphate (MTR-1-P) into methylthioribulose-1-phosphate (MTRu-1-P).</text>
</comment>
<gene>
    <name evidence="3 4" type="primary">mtnA</name>
    <name evidence="4" type="ORF">C7B47_06580</name>
</gene>
<feature type="binding site" evidence="3">
    <location>
        <position position="85"/>
    </location>
    <ligand>
        <name>substrate</name>
    </ligand>
</feature>
<accession>A0A2T2X0H9</accession>
<evidence type="ECO:0000256" key="2">
    <source>
        <dbReference type="ARBA" id="ARBA00052401"/>
    </source>
</evidence>
<dbReference type="InterPro" id="IPR027363">
    <property type="entry name" value="M1Pi_N"/>
</dbReference>
<dbReference type="InterPro" id="IPR037171">
    <property type="entry name" value="NagB/RpiA_transferase-like"/>
</dbReference>
<dbReference type="PANTHER" id="PTHR43475">
    <property type="entry name" value="METHYLTHIORIBOSE-1-PHOSPHATE ISOMERASE"/>
    <property type="match status" value="1"/>
</dbReference>
<dbReference type="FunFam" id="3.40.50.10470:FF:000006">
    <property type="entry name" value="Methylthioribose-1-phosphate isomerase"/>
    <property type="match status" value="1"/>
</dbReference>
<dbReference type="HAMAP" id="MF_01678">
    <property type="entry name" value="Salvage_MtnA"/>
    <property type="match status" value="1"/>
</dbReference>
<keyword evidence="3" id="KW-0486">Methionine biosynthesis</keyword>
<dbReference type="NCBIfam" id="TIGR00512">
    <property type="entry name" value="salvage_mtnA"/>
    <property type="match status" value="1"/>
</dbReference>
<dbReference type="Pfam" id="PF01008">
    <property type="entry name" value="IF-2B"/>
    <property type="match status" value="1"/>
</dbReference>
<comment type="pathway">
    <text evidence="3">Amino-acid biosynthesis; L-methionine biosynthesis via salvage pathway; L-methionine from S-methyl-5-thio-alpha-D-ribose 1-phosphate: step 1/6.</text>
</comment>
<dbReference type="EMBL" id="PXYX01000009">
    <property type="protein sequence ID" value="PSR27993.1"/>
    <property type="molecule type" value="Genomic_DNA"/>
</dbReference>
<comment type="catalytic activity">
    <reaction evidence="2 3">
        <text>5-(methylsulfanyl)-alpha-D-ribose 1-phosphate = 5-(methylsulfanyl)-D-ribulose 1-phosphate</text>
        <dbReference type="Rhea" id="RHEA:19989"/>
        <dbReference type="ChEBI" id="CHEBI:58533"/>
        <dbReference type="ChEBI" id="CHEBI:58548"/>
        <dbReference type="EC" id="5.3.1.23"/>
    </reaction>
</comment>
<dbReference type="Gene3D" id="1.20.120.420">
    <property type="entry name" value="translation initiation factor eif-2b, domain 1"/>
    <property type="match status" value="1"/>
</dbReference>
<dbReference type="AlphaFoldDB" id="A0A2T2X0H9"/>
<dbReference type="EC" id="5.3.1.23" evidence="3"/>
<feature type="active site" description="Proton donor" evidence="3">
    <location>
        <position position="230"/>
    </location>
</feature>
<dbReference type="FunFam" id="1.20.120.420:FF:000003">
    <property type="entry name" value="Methylthioribose-1-phosphate isomerase"/>
    <property type="match status" value="1"/>
</dbReference>
<dbReference type="UniPathway" id="UPA00904">
    <property type="reaction ID" value="UER00874"/>
</dbReference>
<dbReference type="GO" id="GO:0046523">
    <property type="term" value="F:S-methyl-5-thioribose-1-phosphate isomerase activity"/>
    <property type="evidence" value="ECO:0007669"/>
    <property type="project" value="UniProtKB-UniRule"/>
</dbReference>
<comment type="caution">
    <text evidence="4">The sequence shown here is derived from an EMBL/GenBank/DDBJ whole genome shotgun (WGS) entry which is preliminary data.</text>
</comment>
<sequence length="342" mass="37520">MEAIRATDNALYLLDQRQLPDTVDYLPCTTGQDVIRAIQVLAVRGAPAIGIAGAYGLWLESRRLRDTPNFHDELKKSAVQIQSARPTAVNLSWAVRYALSHVQGLGVDDTIKTLKQISDQLLAEDVALNRQIGDWGLSLFDDKVSLLTHCNTGSLATGGYGTALGVIRSLFREHRLREVFVDETRPLLQGARLTAWELSQEKIPARLITDSMAGSVMAQHLVDGVIVGADRIALNGDTANKIGTYSVAVLAHYHQIPFYVAAPLSTFDANALSGADIPIEMRNPDEIRKLRGVNIAPEEIESYNPAFDITPGRLITAFITEKGVIRPPFDKTIRDMVSRNVP</sequence>
<protein>
    <recommendedName>
        <fullName evidence="3">Methylthioribose-1-phosphate isomerase</fullName>
        <shortName evidence="3">M1Pi</shortName>
        <shortName evidence="3">MTR-1-P isomerase</shortName>
        <ecNumber evidence="3">5.3.1.23</ecNumber>
    </recommendedName>
    <alternativeName>
        <fullName evidence="3">S-methyl-5-thioribose-1-phosphate isomerase</fullName>
    </alternativeName>
</protein>
<feature type="site" description="Transition state stabilizer" evidence="3">
    <location>
        <position position="150"/>
    </location>
</feature>
<reference evidence="4 5" key="1">
    <citation type="journal article" date="2014" name="BMC Genomics">
        <title>Comparison of environmental and isolate Sulfobacillus genomes reveals diverse carbon, sulfur, nitrogen, and hydrogen metabolisms.</title>
        <authorList>
            <person name="Justice N.B."/>
            <person name="Norman A."/>
            <person name="Brown C.T."/>
            <person name="Singh A."/>
            <person name="Thomas B.C."/>
            <person name="Banfield J.F."/>
        </authorList>
    </citation>
    <scope>NUCLEOTIDE SEQUENCE [LARGE SCALE GENOMIC DNA]</scope>
    <source>
        <strain evidence="4">AMDSBA5</strain>
    </source>
</reference>
<dbReference type="InterPro" id="IPR042529">
    <property type="entry name" value="IF_2B-like_C"/>
</dbReference>
<dbReference type="NCBIfam" id="NF004326">
    <property type="entry name" value="PRK05720.1"/>
    <property type="match status" value="1"/>
</dbReference>
<proteinExistence type="inferred from homology"/>
<dbReference type="Proteomes" id="UP000242705">
    <property type="component" value="Unassembled WGS sequence"/>
</dbReference>
<feature type="binding site" evidence="3">
    <location>
        <begin position="240"/>
        <end position="241"/>
    </location>
    <ligand>
        <name>substrate</name>
    </ligand>
</feature>
<dbReference type="SUPFAM" id="SSF100950">
    <property type="entry name" value="NagB/RpiA/CoA transferase-like"/>
    <property type="match status" value="1"/>
</dbReference>
<dbReference type="Gene3D" id="3.40.50.10470">
    <property type="entry name" value="Translation initiation factor eif-2b, domain 2"/>
    <property type="match status" value="1"/>
</dbReference>
<keyword evidence="3" id="KW-0028">Amino-acid biosynthesis</keyword>
<evidence type="ECO:0000313" key="4">
    <source>
        <dbReference type="EMBL" id="PSR27993.1"/>
    </source>
</evidence>
<comment type="similarity">
    <text evidence="3">Belongs to the EIF-2B alpha/beta/delta subunits family. MtnA subfamily.</text>
</comment>
<feature type="binding site" evidence="3">
    <location>
        <position position="189"/>
    </location>
    <ligand>
        <name>substrate</name>
    </ligand>
</feature>
<evidence type="ECO:0000256" key="3">
    <source>
        <dbReference type="HAMAP-Rule" id="MF_01678"/>
    </source>
</evidence>
<evidence type="ECO:0000256" key="1">
    <source>
        <dbReference type="ARBA" id="ARBA00023235"/>
    </source>
</evidence>
<dbReference type="NCBIfam" id="TIGR00524">
    <property type="entry name" value="eIF-2B_rel"/>
    <property type="match status" value="1"/>
</dbReference>
<keyword evidence="1 3" id="KW-0413">Isomerase</keyword>
<dbReference type="InterPro" id="IPR011559">
    <property type="entry name" value="Initiation_fac_2B_a/b/d"/>
</dbReference>
<dbReference type="PANTHER" id="PTHR43475:SF1">
    <property type="entry name" value="METHYLTHIORIBOSE-1-PHOSPHATE ISOMERASE"/>
    <property type="match status" value="1"/>
</dbReference>
<organism evidence="4 5">
    <name type="scientific">Sulfobacillus thermosulfidooxidans</name>
    <dbReference type="NCBI Taxonomy" id="28034"/>
    <lineage>
        <taxon>Bacteria</taxon>
        <taxon>Bacillati</taxon>
        <taxon>Bacillota</taxon>
        <taxon>Clostridia</taxon>
        <taxon>Eubacteriales</taxon>
        <taxon>Clostridiales Family XVII. Incertae Sedis</taxon>
        <taxon>Sulfobacillus</taxon>
    </lineage>
</organism>
<dbReference type="InterPro" id="IPR000649">
    <property type="entry name" value="IF-2B-related"/>
</dbReference>
<dbReference type="InterPro" id="IPR005251">
    <property type="entry name" value="IF-M1Pi"/>
</dbReference>
<name>A0A2T2X0H9_SULTH</name>
<evidence type="ECO:0000313" key="5">
    <source>
        <dbReference type="Proteomes" id="UP000242705"/>
    </source>
</evidence>
<dbReference type="GO" id="GO:0019509">
    <property type="term" value="P:L-methionine salvage from methylthioadenosine"/>
    <property type="evidence" value="ECO:0007669"/>
    <property type="project" value="UniProtKB-UniRule"/>
</dbReference>